<keyword evidence="1" id="KW-0812">Transmembrane</keyword>
<name>A0A1W6K1K5_9CREN</name>
<dbReference type="InterPro" id="IPR008928">
    <property type="entry name" value="6-hairpin_glycosidase_sf"/>
</dbReference>
<dbReference type="EMBL" id="CP020477">
    <property type="protein sequence ID" value="ARM76385.1"/>
    <property type="molecule type" value="Genomic_DNA"/>
</dbReference>
<dbReference type="Proteomes" id="UP000193404">
    <property type="component" value="Chromosome"/>
</dbReference>
<protein>
    <submittedName>
        <fullName evidence="2">End-filament protein</fullName>
    </submittedName>
</protein>
<evidence type="ECO:0000256" key="1">
    <source>
        <dbReference type="SAM" id="Phobius"/>
    </source>
</evidence>
<dbReference type="GO" id="GO:0005975">
    <property type="term" value="P:carbohydrate metabolic process"/>
    <property type="evidence" value="ECO:0007669"/>
    <property type="project" value="InterPro"/>
</dbReference>
<evidence type="ECO:0000313" key="3">
    <source>
        <dbReference type="Proteomes" id="UP000193404"/>
    </source>
</evidence>
<organism evidence="2 3">
    <name type="scientific">Acidianus manzaensis</name>
    <dbReference type="NCBI Taxonomy" id="282676"/>
    <lineage>
        <taxon>Archaea</taxon>
        <taxon>Thermoproteota</taxon>
        <taxon>Thermoprotei</taxon>
        <taxon>Sulfolobales</taxon>
        <taxon>Sulfolobaceae</taxon>
        <taxon>Acidianus</taxon>
    </lineage>
</organism>
<evidence type="ECO:0000313" key="2">
    <source>
        <dbReference type="EMBL" id="ARM76385.1"/>
    </source>
</evidence>
<reference evidence="2 3" key="1">
    <citation type="submission" date="2017-03" db="EMBL/GenBank/DDBJ databases">
        <title>Sulfur activation and transportation mechanism of thermophilic Archaea Acidianus manzaensis YN-25.</title>
        <authorList>
            <person name="Ma Y."/>
            <person name="Yang Y."/>
            <person name="Xia J."/>
        </authorList>
    </citation>
    <scope>NUCLEOTIDE SEQUENCE [LARGE SCALE GENOMIC DNA]</scope>
    <source>
        <strain evidence="2 3">YN-25</strain>
    </source>
</reference>
<dbReference type="KEGG" id="aman:B6F84_10380"/>
<dbReference type="SUPFAM" id="SSF48208">
    <property type="entry name" value="Six-hairpin glycosidases"/>
    <property type="match status" value="1"/>
</dbReference>
<dbReference type="AlphaFoldDB" id="A0A1W6K1K5"/>
<dbReference type="STRING" id="282676.B6F84_10380"/>
<keyword evidence="1" id="KW-1133">Transmembrane helix</keyword>
<dbReference type="OrthoDB" id="43376at2157"/>
<proteinExistence type="predicted"/>
<dbReference type="RefSeq" id="WP_148692175.1">
    <property type="nucleotide sequence ID" value="NZ_CP020477.1"/>
</dbReference>
<accession>A0A1W6K1K5</accession>
<feature type="transmembrane region" description="Helical" evidence="1">
    <location>
        <begin position="1191"/>
        <end position="1207"/>
    </location>
</feature>
<sequence>MRRYASAILFILFIVGIIAELSTPVFASSLPPLYVEDAVNAEIHTLWSKSPTGVYAFHEAPSVNESFWIDDNAKFLESIAPWWQSYSNPYVNDILNFISKGDVNGLFIKRFEYPLNPVQPITIGSLSGYTNGFYDIVGNPIDNTFSIRSYYNPSLAIVYPYGNVIQYPNGILVDMEQGMENPIVDGGFGGLKGQNPPWESVSPFTLTNDSVVSIVNSAKTYLNLTGPDFYGSPSEQLQYNFPIINVLPHGLAYYNKDGILGQYNYLGDFIPFNLTLILQSSSINRVYVLFVWENASGTFVQTDMPVYFPTNGQWNMVTVTVPSSVWPKYWNLGDLSSVPLLIGIGLVVPGAEANQTGNTGVYVADIATNYPTVYGPSFNVENEGSYVIFNESWKSDYLQATFWIAYILDQSDAIEVLASAPVNGSWIYLGYNGLATIGTGYTILETPNGILKNYQNQDNISWTYLGNNFGKWFLLSTKYAPNWIGAFQLLFMFPMASSSNPYVDTLSYAAYMGDPTEVRNTLYFGNYTTLPGYFQWVQVAFQNTGNTSGIFGFFLMPSVDYLVSPNTIVNKLFPSNFISYSPSSAPSYWWDAVWGENYYEGEIIYALALLGKYGNTEALSMAEQAWTAYYNQLTQFNGQTYTSSLARFIMATILLYNITGNSQYSNAYTTLGNWLLQFQNDSKYAYVYIPMWYHKDPAITTVNGYDSYGYIINETSGMDVGTVISGSSIGLNFFEDIPLNTSYGISLITNGTGKLPFTYTNSLNVSGVFTTYIWMNGGGTATTANISITVQIAYDGNILQTIGTATVYNVQIQPGGSSGSPPYYPIKITVPVLTTVNAPPSSTIVVGWHITAPQTVYVLVDSTNGPSNVTIPLSWLNPFYGLFTIPEITNPNPGVHVYPQPYFLDVSAMAGQALVALYHATNNLTYLQRAELIEQAIHYGEVPTPTYGILGVSNPPVTYRLWVYANYSAVDTDYYTYKAELVSEFADAIGNNTLASLAISRVWQRSAYDYPSSYIYYVARYGSGLQMNSETQPWGDVATEMYINTWGAPNLDLFWASLPQEDYIMNQTWNGTALKIFLYAYGNDQVQLLFLTTTVNFNVIVDGNYTNYGANHQILQIIFTPHAGTNEIIIVPNPTNQTSINTGINTSTSSTTCSSSILSGLNIPKQFQQILGFIIYFITVGLMYLFSRNKIITLLSSLTAVVVIYALALWPMYTIFLVGAVSLFMLFYSIRGEQDGS</sequence>
<gene>
    <name evidence="2" type="ORF">B6F84_10380</name>
</gene>
<dbReference type="GeneID" id="41591335"/>
<feature type="transmembrane region" description="Helical" evidence="1">
    <location>
        <begin position="1167"/>
        <end position="1186"/>
    </location>
</feature>
<keyword evidence="1" id="KW-0472">Membrane</keyword>
<keyword evidence="3" id="KW-1185">Reference proteome</keyword>